<dbReference type="OrthoDB" id="9780455at2"/>
<dbReference type="Gene3D" id="1.10.606.20">
    <property type="match status" value="1"/>
</dbReference>
<sequence>MIHDVTNPPLASRFFAYTCLAGYEVLSQNDKQVKSMHGILNDYPAIAAPKQISGYNSQLSAILAMYETAGKLQPSGSLMIKNEGAFLDSCRKIGFSDEMIDSSKSYAKFISKKILAYAKADGYRKINNYPRYKLKHTPGSWDLTPPAYMLPVEPYFNTVRPFTLDSAAQFVPDPPIPFSTDKNSTFYKFLQLSYAKSGDGLKQEEKDIANFWDCNPFAVQNDGHMLIGLKKISPGAHWMGITNIACKQTKASFSKAIEVNTVVAIGLTDAFICCWDDKYRTNRIRPETAIRQYIDPHWKPLLQTPPFPEYISGHSVVSSASAVILTHYFGDNFKYTDNVEIGYGIPPRHFSSFTQAAKEAAISRFWGGIHFMDAIDNGIIQGNKVGNRVLDKLK</sequence>
<accession>A0A5C1I9X0</accession>
<protein>
    <submittedName>
        <fullName evidence="2">Vanadium-dependent haloperoxidase</fullName>
    </submittedName>
</protein>
<feature type="domain" description="Phosphatidic acid phosphatase type 2/haloperoxidase" evidence="1">
    <location>
        <begin position="263"/>
        <end position="382"/>
    </location>
</feature>
<dbReference type="KEGG" id="mrub:DEO27_012340"/>
<dbReference type="CDD" id="cd03398">
    <property type="entry name" value="PAP2_haloperoxidase"/>
    <property type="match status" value="1"/>
</dbReference>
<dbReference type="InterPro" id="IPR000326">
    <property type="entry name" value="PAP2/HPO"/>
</dbReference>
<dbReference type="PANTHER" id="PTHR34599:SF2">
    <property type="entry name" value="TRAF-TYPE DOMAIN-CONTAINING PROTEIN"/>
    <property type="match status" value="1"/>
</dbReference>
<dbReference type="PANTHER" id="PTHR34599">
    <property type="entry name" value="PEROXIDASE-RELATED"/>
    <property type="match status" value="1"/>
</dbReference>
<dbReference type="SUPFAM" id="SSF48317">
    <property type="entry name" value="Acid phosphatase/Vanadium-dependent haloperoxidase"/>
    <property type="match status" value="1"/>
</dbReference>
<organism evidence="2 3">
    <name type="scientific">Mucilaginibacter rubeus</name>
    <dbReference type="NCBI Taxonomy" id="2027860"/>
    <lineage>
        <taxon>Bacteria</taxon>
        <taxon>Pseudomonadati</taxon>
        <taxon>Bacteroidota</taxon>
        <taxon>Sphingobacteriia</taxon>
        <taxon>Sphingobacteriales</taxon>
        <taxon>Sphingobacteriaceae</taxon>
        <taxon>Mucilaginibacter</taxon>
    </lineage>
</organism>
<evidence type="ECO:0000259" key="1">
    <source>
        <dbReference type="Pfam" id="PF01569"/>
    </source>
</evidence>
<dbReference type="InterPro" id="IPR052559">
    <property type="entry name" value="V-haloperoxidase"/>
</dbReference>
<name>A0A5C1I9X0_9SPHI</name>
<dbReference type="InterPro" id="IPR036938">
    <property type="entry name" value="PAP2/HPO_sf"/>
</dbReference>
<dbReference type="AlphaFoldDB" id="A0A5C1I9X0"/>
<dbReference type="Proteomes" id="UP000251402">
    <property type="component" value="Chromosome"/>
</dbReference>
<gene>
    <name evidence="2" type="ORF">DEO27_012340</name>
</gene>
<dbReference type="GO" id="GO:0004601">
    <property type="term" value="F:peroxidase activity"/>
    <property type="evidence" value="ECO:0007669"/>
    <property type="project" value="UniProtKB-KW"/>
</dbReference>
<evidence type="ECO:0000313" key="2">
    <source>
        <dbReference type="EMBL" id="QEM14428.1"/>
    </source>
</evidence>
<dbReference type="EMBL" id="CP043450">
    <property type="protein sequence ID" value="QEM14428.1"/>
    <property type="molecule type" value="Genomic_DNA"/>
</dbReference>
<dbReference type="Pfam" id="PF01569">
    <property type="entry name" value="PAP2"/>
    <property type="match status" value="1"/>
</dbReference>
<evidence type="ECO:0000313" key="3">
    <source>
        <dbReference type="Proteomes" id="UP000251402"/>
    </source>
</evidence>
<keyword evidence="3" id="KW-1185">Reference proteome</keyword>
<proteinExistence type="predicted"/>
<reference evidence="2" key="1">
    <citation type="submission" date="2019-08" db="EMBL/GenBank/DDBJ databases">
        <title>Comparative genome analysis confer to the adaptation heavy metal polluted environment.</title>
        <authorList>
            <person name="Li Y."/>
        </authorList>
    </citation>
    <scope>NUCLEOTIDE SEQUENCE [LARGE SCALE GENOMIC DNA]</scope>
    <source>
        <strain evidence="2">P1</strain>
    </source>
</reference>